<feature type="region of interest" description="Disordered" evidence="1">
    <location>
        <begin position="61"/>
        <end position="105"/>
    </location>
</feature>
<feature type="region of interest" description="Disordered" evidence="1">
    <location>
        <begin position="1"/>
        <end position="47"/>
    </location>
</feature>
<organism evidence="2">
    <name type="scientific">freshwater metagenome</name>
    <dbReference type="NCBI Taxonomy" id="449393"/>
    <lineage>
        <taxon>unclassified sequences</taxon>
        <taxon>metagenomes</taxon>
        <taxon>ecological metagenomes</taxon>
    </lineage>
</organism>
<name>A0A6J7LER1_9ZZZZ</name>
<sequence length="201" mass="22119">MPIRHPRPRNKEDRTHRNAHAAAVKGISAPRGNEHGMRAEGRHAPEDCSDIRMVDDVLEHHHSHQALPGAHAGDQLANGRKRRTVHGREGSAVEMKAGDGPQGLRIGDEHRHSTVGPCVNLAEHWAEVLEPPFSHEEGSRSVTRTDRDPDDLRALRDVQAHRRLMTGPQGHVSEAHIVGEACISRVGDADDAHARERLPAC</sequence>
<dbReference type="EMBL" id="CAFBNE010000129">
    <property type="protein sequence ID" value="CAB4966786.1"/>
    <property type="molecule type" value="Genomic_DNA"/>
</dbReference>
<evidence type="ECO:0000256" key="1">
    <source>
        <dbReference type="SAM" id="MobiDB-lite"/>
    </source>
</evidence>
<proteinExistence type="predicted"/>
<accession>A0A6J7LER1</accession>
<reference evidence="2" key="1">
    <citation type="submission" date="2020-05" db="EMBL/GenBank/DDBJ databases">
        <authorList>
            <person name="Chiriac C."/>
            <person name="Salcher M."/>
            <person name="Ghai R."/>
            <person name="Kavagutti S V."/>
        </authorList>
    </citation>
    <scope>NUCLEOTIDE SEQUENCE</scope>
</reference>
<feature type="compositionally biased region" description="Basic and acidic residues" evidence="1">
    <location>
        <begin position="32"/>
        <end position="47"/>
    </location>
</feature>
<gene>
    <name evidence="2" type="ORF">UFOPK3772_02855</name>
</gene>
<protein>
    <submittedName>
        <fullName evidence="2">Unannotated protein</fullName>
    </submittedName>
</protein>
<feature type="region of interest" description="Disordered" evidence="1">
    <location>
        <begin position="133"/>
        <end position="152"/>
    </location>
</feature>
<dbReference type="AlphaFoldDB" id="A0A6J7LER1"/>
<evidence type="ECO:0000313" key="2">
    <source>
        <dbReference type="EMBL" id="CAB4966786.1"/>
    </source>
</evidence>